<feature type="compositionally biased region" description="Low complexity" evidence="3">
    <location>
        <begin position="444"/>
        <end position="453"/>
    </location>
</feature>
<dbReference type="RefSeq" id="WP_379582442.1">
    <property type="nucleotide sequence ID" value="NZ_JBHUFV010000096.1"/>
</dbReference>
<feature type="region of interest" description="Disordered" evidence="3">
    <location>
        <begin position="395"/>
        <end position="579"/>
    </location>
</feature>
<feature type="compositionally biased region" description="Low complexity" evidence="3">
    <location>
        <begin position="498"/>
        <end position="530"/>
    </location>
</feature>
<dbReference type="EMBL" id="JBHUFV010000096">
    <property type="protein sequence ID" value="MFD1939817.1"/>
    <property type="molecule type" value="Genomic_DNA"/>
</dbReference>
<dbReference type="PROSITE" id="PS00893">
    <property type="entry name" value="NUDIX_BOX"/>
    <property type="match status" value="1"/>
</dbReference>
<evidence type="ECO:0000256" key="3">
    <source>
        <dbReference type="SAM" id="MobiDB-lite"/>
    </source>
</evidence>
<feature type="transmembrane region" description="Helical" evidence="4">
    <location>
        <begin position="191"/>
        <end position="212"/>
    </location>
</feature>
<comment type="cofactor">
    <cofactor evidence="1">
        <name>Mg(2+)</name>
        <dbReference type="ChEBI" id="CHEBI:18420"/>
    </cofactor>
</comment>
<name>A0ABW4TFB9_9ACTN</name>
<reference evidence="7" key="1">
    <citation type="journal article" date="2019" name="Int. J. Syst. Evol. Microbiol.">
        <title>The Global Catalogue of Microorganisms (GCM) 10K type strain sequencing project: providing services to taxonomists for standard genome sequencing and annotation.</title>
        <authorList>
            <consortium name="The Broad Institute Genomics Platform"/>
            <consortium name="The Broad Institute Genome Sequencing Center for Infectious Disease"/>
            <person name="Wu L."/>
            <person name="Ma J."/>
        </authorList>
    </citation>
    <scope>NUCLEOTIDE SEQUENCE [LARGE SCALE GENOMIC DNA]</scope>
    <source>
        <strain evidence="7">ICMP 6774ER</strain>
    </source>
</reference>
<dbReference type="Proteomes" id="UP001597368">
    <property type="component" value="Unassembled WGS sequence"/>
</dbReference>
<dbReference type="PANTHER" id="PTHR43046:SF14">
    <property type="entry name" value="MUTT_NUDIX FAMILY PROTEIN"/>
    <property type="match status" value="1"/>
</dbReference>
<dbReference type="SUPFAM" id="SSF55811">
    <property type="entry name" value="Nudix"/>
    <property type="match status" value="1"/>
</dbReference>
<evidence type="ECO:0000256" key="1">
    <source>
        <dbReference type="ARBA" id="ARBA00001946"/>
    </source>
</evidence>
<feature type="region of interest" description="Disordered" evidence="3">
    <location>
        <begin position="273"/>
        <end position="340"/>
    </location>
</feature>
<sequence length="929" mass="96144">MGFDGFLVPDWAKPYVGWVVGTEWPEGDESGCFRLADACAATAKNVMAGEGLTQAARPGDDWDGEALEAFLTFVRQVWGDRRVELVERLVAAALEFNRVGVQVEYTKRMIEVAVWFLIFQIGWLLAAAVGPWGGVSLAMIGPRLQLTRLAIAQLGKRLLINVGFFGVLLGGMDLAVQASQSRRDNIDWQQVLTSAGSGALTGAFLTAFTGFFPTRSMWGLMTRSGLAGGATAATMELFSGRPLDEKTLRTVLMNVTAGFLGGADAHWASWNPSTGSIAGTGPGLKTGGDLSPTSHDGPHPPSSGSGNSGLPPSWLQSSTPGAVGGPHPTMGAQASGVAQHGTPGGYDFHYTYAESPVHGTLDLSTSLSQATYVTKGPADSTLGPTPHHVDIDAATSASQHHGGVVKPEPGKPGPVFHALGQSDTTTGPTPKPSIDSLINGAGTPHAPAPASKGPAGGAPPLPTHPGGSGTTSPAGGQHTAPSVAPHPVSSTNVHPSTVSPGAHPSSASPSVVSPVADGHAGAAGPSAASHTDGGAMVAGHADSGGDTSVAWHGDSGGPVGGVKDASSSPFKILDDTGRSGDGWAGPGLWGKYGAAGVLIRNTDATGVERYLLVQCGPGVSSNVGKWQLPGGALDSKETPAQGAAREISEELGVNQGYLDTLELTGTHVVEAANGWKYTSIAAEGEIFTPKVDKIETADPKWVTLFELRDMASQGELHPALAKSLNDVLSLFHAAKHGSDPAGPAALSSTDTSPNPAHTGADAGPAGTHPSSADLADGPPAIRDAPPSKGEQYVTVVRWEDRFNRYALVPKLSMLSPQEQATVRAKLQDPSWVRMRAEQHMKGDTNHTPFISVAVSQQRALASTDGWLRGITRETPDIALLRIPASKLFAPDPSNSLSVRETEMVFLGEDLNELKKYVVGWIPNPYKGLP</sequence>
<protein>
    <submittedName>
        <fullName evidence="6">NUDIX domain-containing protein</fullName>
    </submittedName>
</protein>
<feature type="compositionally biased region" description="Polar residues" evidence="3">
    <location>
        <begin position="746"/>
        <end position="755"/>
    </location>
</feature>
<accession>A0ABW4TFB9</accession>
<dbReference type="PROSITE" id="PS51462">
    <property type="entry name" value="NUDIX"/>
    <property type="match status" value="1"/>
</dbReference>
<evidence type="ECO:0000256" key="2">
    <source>
        <dbReference type="ARBA" id="ARBA00022801"/>
    </source>
</evidence>
<keyword evidence="7" id="KW-1185">Reference proteome</keyword>
<evidence type="ECO:0000256" key="4">
    <source>
        <dbReference type="SAM" id="Phobius"/>
    </source>
</evidence>
<feature type="domain" description="Nudix hydrolase" evidence="5">
    <location>
        <begin position="590"/>
        <end position="724"/>
    </location>
</feature>
<dbReference type="InterPro" id="IPR015797">
    <property type="entry name" value="NUDIX_hydrolase-like_dom_sf"/>
</dbReference>
<evidence type="ECO:0000313" key="7">
    <source>
        <dbReference type="Proteomes" id="UP001597368"/>
    </source>
</evidence>
<proteinExistence type="predicted"/>
<feature type="region of interest" description="Disordered" evidence="3">
    <location>
        <begin position="738"/>
        <end position="788"/>
    </location>
</feature>
<feature type="transmembrane region" description="Helical" evidence="4">
    <location>
        <begin position="112"/>
        <end position="138"/>
    </location>
</feature>
<gene>
    <name evidence="6" type="ORF">ACFSKW_51015</name>
</gene>
<dbReference type="InterPro" id="IPR000086">
    <property type="entry name" value="NUDIX_hydrolase_dom"/>
</dbReference>
<dbReference type="Gene3D" id="3.90.79.10">
    <property type="entry name" value="Nucleoside Triphosphate Pyrophosphohydrolase"/>
    <property type="match status" value="1"/>
</dbReference>
<feature type="compositionally biased region" description="Low complexity" evidence="3">
    <location>
        <begin position="302"/>
        <end position="313"/>
    </location>
</feature>
<feature type="compositionally biased region" description="Polar residues" evidence="3">
    <location>
        <begin position="488"/>
        <end position="497"/>
    </location>
</feature>
<dbReference type="InterPro" id="IPR020084">
    <property type="entry name" value="NUDIX_hydrolase_CS"/>
</dbReference>
<dbReference type="InterPro" id="IPR057746">
    <property type="entry name" value="CpnT-like_N"/>
</dbReference>
<dbReference type="Pfam" id="PF00293">
    <property type="entry name" value="NUDIX"/>
    <property type="match status" value="1"/>
</dbReference>
<evidence type="ECO:0000259" key="5">
    <source>
        <dbReference type="PROSITE" id="PS51462"/>
    </source>
</evidence>
<dbReference type="PANTHER" id="PTHR43046">
    <property type="entry name" value="GDP-MANNOSE MANNOSYL HYDROLASE"/>
    <property type="match status" value="1"/>
</dbReference>
<organism evidence="6 7">
    <name type="scientific">Nonomuraea mangrovi</name>
    <dbReference type="NCBI Taxonomy" id="2316207"/>
    <lineage>
        <taxon>Bacteria</taxon>
        <taxon>Bacillati</taxon>
        <taxon>Actinomycetota</taxon>
        <taxon>Actinomycetes</taxon>
        <taxon>Streptosporangiales</taxon>
        <taxon>Streptosporangiaceae</taxon>
        <taxon>Nonomuraea</taxon>
    </lineage>
</organism>
<keyword evidence="4" id="KW-1133">Transmembrane helix</keyword>
<dbReference type="Pfam" id="PF25547">
    <property type="entry name" value="WXG100_2"/>
    <property type="match status" value="1"/>
</dbReference>
<comment type="caution">
    <text evidence="6">The sequence shown here is derived from an EMBL/GenBank/DDBJ whole genome shotgun (WGS) entry which is preliminary data.</text>
</comment>
<keyword evidence="2" id="KW-0378">Hydrolase</keyword>
<keyword evidence="4" id="KW-0472">Membrane</keyword>
<evidence type="ECO:0000313" key="6">
    <source>
        <dbReference type="EMBL" id="MFD1939817.1"/>
    </source>
</evidence>
<keyword evidence="4" id="KW-0812">Transmembrane</keyword>
<feature type="transmembrane region" description="Helical" evidence="4">
    <location>
        <begin position="158"/>
        <end position="179"/>
    </location>
</feature>